<dbReference type="AlphaFoldDB" id="A0ABD0ZRA8"/>
<evidence type="ECO:0000259" key="1">
    <source>
        <dbReference type="Pfam" id="PF14111"/>
    </source>
</evidence>
<organism evidence="2 3">
    <name type="scientific">Cardamine amara subsp. amara</name>
    <dbReference type="NCBI Taxonomy" id="228776"/>
    <lineage>
        <taxon>Eukaryota</taxon>
        <taxon>Viridiplantae</taxon>
        <taxon>Streptophyta</taxon>
        <taxon>Embryophyta</taxon>
        <taxon>Tracheophyta</taxon>
        <taxon>Spermatophyta</taxon>
        <taxon>Magnoliopsida</taxon>
        <taxon>eudicotyledons</taxon>
        <taxon>Gunneridae</taxon>
        <taxon>Pentapetalae</taxon>
        <taxon>rosids</taxon>
        <taxon>malvids</taxon>
        <taxon>Brassicales</taxon>
        <taxon>Brassicaceae</taxon>
        <taxon>Cardamineae</taxon>
        <taxon>Cardamine</taxon>
    </lineage>
</organism>
<name>A0ABD0ZRA8_CARAN</name>
<accession>A0ABD0ZRA8</accession>
<feature type="domain" description="DUF4283" evidence="1">
    <location>
        <begin position="29"/>
        <end position="109"/>
    </location>
</feature>
<dbReference type="Pfam" id="PF14111">
    <property type="entry name" value="DUF4283"/>
    <property type="match status" value="1"/>
</dbReference>
<dbReference type="Proteomes" id="UP001558713">
    <property type="component" value="Unassembled WGS sequence"/>
</dbReference>
<gene>
    <name evidence="2" type="ORF">V5N11_002031</name>
</gene>
<dbReference type="InterPro" id="IPR040256">
    <property type="entry name" value="At4g02000-like"/>
</dbReference>
<dbReference type="InterPro" id="IPR025558">
    <property type="entry name" value="DUF4283"/>
</dbReference>
<comment type="caution">
    <text evidence="2">The sequence shown here is derived from an EMBL/GenBank/DDBJ whole genome shotgun (WGS) entry which is preliminary data.</text>
</comment>
<keyword evidence="3" id="KW-1185">Reference proteome</keyword>
<dbReference type="PANTHER" id="PTHR31286">
    <property type="entry name" value="GLYCINE-RICH CELL WALL STRUCTURAL PROTEIN 1.8-LIKE"/>
    <property type="match status" value="1"/>
</dbReference>
<evidence type="ECO:0000313" key="2">
    <source>
        <dbReference type="EMBL" id="KAL1197152.1"/>
    </source>
</evidence>
<evidence type="ECO:0000313" key="3">
    <source>
        <dbReference type="Proteomes" id="UP001558713"/>
    </source>
</evidence>
<protein>
    <recommendedName>
        <fullName evidence="1">DUF4283 domain-containing protein</fullName>
    </recommendedName>
</protein>
<dbReference type="EMBL" id="JBANAX010000695">
    <property type="protein sequence ID" value="KAL1197152.1"/>
    <property type="molecule type" value="Genomic_DNA"/>
</dbReference>
<dbReference type="PANTHER" id="PTHR31286:SF55">
    <property type="entry name" value="DUF4283 DOMAIN-CONTAINING PROTEIN"/>
    <property type="match status" value="1"/>
</dbReference>
<reference evidence="2 3" key="1">
    <citation type="submission" date="2024-04" db="EMBL/GenBank/DDBJ databases">
        <title>Genome assembly C_amara_ONT_v2.</title>
        <authorList>
            <person name="Yant L."/>
            <person name="Moore C."/>
            <person name="Slenker M."/>
        </authorList>
    </citation>
    <scope>NUCLEOTIDE SEQUENCE [LARGE SCALE GENOMIC DNA]</scope>
    <source>
        <tissue evidence="2">Leaf</tissue>
    </source>
</reference>
<sequence>MTKKGTSFLLESGEKCVQIPNEVIQKNYRKWDNFIIGQFHGNLPSHGAFHATFNGIWSNRVRDITVSKLRPRTIFIRIPNSASRARVLSQGMWLIEGQTMFVADWALGLTPLLPELTHVPVWLEFREVSPYFFSEEGLEHIVGLVGDPVHCHPSTLNMINLEVAKVLTIIDPTKEIPEAVNAQFMTGEISRIKVSCPWLPPIYKHCQEMGHNIRRCLTVPITCIGCNSTAHLPVACPKGRKKAVYNKDHIAKKLDMILINDNWQLAFPYAYGFFGDLDASDHCPSYIIFGKGSMSKRHFMISHFLLQP</sequence>
<proteinExistence type="predicted"/>